<reference evidence="2 3" key="1">
    <citation type="submission" date="2019-02" db="EMBL/GenBank/DDBJ databases">
        <title>Deep-cultivation of Planctomycetes and their phenomic and genomic characterization uncovers novel biology.</title>
        <authorList>
            <person name="Wiegand S."/>
            <person name="Jogler M."/>
            <person name="Boedeker C."/>
            <person name="Pinto D."/>
            <person name="Vollmers J."/>
            <person name="Rivas-Marin E."/>
            <person name="Kohn T."/>
            <person name="Peeters S.H."/>
            <person name="Heuer A."/>
            <person name="Rast P."/>
            <person name="Oberbeckmann S."/>
            <person name="Bunk B."/>
            <person name="Jeske O."/>
            <person name="Meyerdierks A."/>
            <person name="Storesund J.E."/>
            <person name="Kallscheuer N."/>
            <person name="Luecker S."/>
            <person name="Lage O.M."/>
            <person name="Pohl T."/>
            <person name="Merkel B.J."/>
            <person name="Hornburger P."/>
            <person name="Mueller R.-W."/>
            <person name="Bruemmer F."/>
            <person name="Labrenz M."/>
            <person name="Spormann A.M."/>
            <person name="Op Den Camp H."/>
            <person name="Overmann J."/>
            <person name="Amann R."/>
            <person name="Jetten M.S.M."/>
            <person name="Mascher T."/>
            <person name="Medema M.H."/>
            <person name="Devos D.P."/>
            <person name="Kaster A.-K."/>
            <person name="Ovreas L."/>
            <person name="Rohde M."/>
            <person name="Galperin M.Y."/>
            <person name="Jogler C."/>
        </authorList>
    </citation>
    <scope>NUCLEOTIDE SEQUENCE [LARGE SCALE GENOMIC DNA]</scope>
    <source>
        <strain evidence="2 3">Pla22</strain>
    </source>
</reference>
<organism evidence="2 3">
    <name type="scientific">Rubripirellula amarantea</name>
    <dbReference type="NCBI Taxonomy" id="2527999"/>
    <lineage>
        <taxon>Bacteria</taxon>
        <taxon>Pseudomonadati</taxon>
        <taxon>Planctomycetota</taxon>
        <taxon>Planctomycetia</taxon>
        <taxon>Pirellulales</taxon>
        <taxon>Pirellulaceae</taxon>
        <taxon>Rubripirellula</taxon>
    </lineage>
</organism>
<dbReference type="EMBL" id="SJPI01000001">
    <property type="protein sequence ID" value="TWT53116.1"/>
    <property type="molecule type" value="Genomic_DNA"/>
</dbReference>
<comment type="caution">
    <text evidence="2">The sequence shown here is derived from an EMBL/GenBank/DDBJ whole genome shotgun (WGS) entry which is preliminary data.</text>
</comment>
<dbReference type="SMART" id="SM01001">
    <property type="entry name" value="AIRC"/>
    <property type="match status" value="1"/>
</dbReference>
<dbReference type="SUPFAM" id="SSF52255">
    <property type="entry name" value="N5-CAIR mutase (phosphoribosylaminoimidazole carboxylase, PurE)"/>
    <property type="match status" value="1"/>
</dbReference>
<evidence type="ECO:0000313" key="2">
    <source>
        <dbReference type="EMBL" id="TWT53116.1"/>
    </source>
</evidence>
<dbReference type="Pfam" id="PF00731">
    <property type="entry name" value="AIRC"/>
    <property type="match status" value="1"/>
</dbReference>
<dbReference type="AlphaFoldDB" id="A0A5C5WQP3"/>
<name>A0A5C5WQP3_9BACT</name>
<evidence type="ECO:0000259" key="1">
    <source>
        <dbReference type="SMART" id="SM01001"/>
    </source>
</evidence>
<dbReference type="InterPro" id="IPR039476">
    <property type="entry name" value="P2CMN_synthase_LarB"/>
</dbReference>
<proteinExistence type="predicted"/>
<gene>
    <name evidence="2" type="ORF">Pla22_07440</name>
</gene>
<dbReference type="InterPro" id="IPR000031">
    <property type="entry name" value="PurE_dom"/>
</dbReference>
<feature type="domain" description="PurE" evidence="1">
    <location>
        <begin position="116"/>
        <end position="252"/>
    </location>
</feature>
<dbReference type="RefSeq" id="WP_242631773.1">
    <property type="nucleotide sequence ID" value="NZ_SJPI01000001.1"/>
</dbReference>
<protein>
    <submittedName>
        <fullName evidence="2">AIR carboxylase</fullName>
    </submittedName>
</protein>
<dbReference type="NCBIfam" id="NF033503">
    <property type="entry name" value="LarB"/>
    <property type="match status" value="1"/>
</dbReference>
<dbReference type="PANTHER" id="PTHR43064">
    <property type="entry name" value="PHOSPHORIBOSYLAMINOIMIDAZOLE CARBOXYLASE-RELATED"/>
    <property type="match status" value="1"/>
</dbReference>
<accession>A0A5C5WQP3</accession>
<dbReference type="GO" id="GO:0016787">
    <property type="term" value="F:hydrolase activity"/>
    <property type="evidence" value="ECO:0007669"/>
    <property type="project" value="InterPro"/>
</dbReference>
<dbReference type="Gene3D" id="3.40.50.1970">
    <property type="match status" value="1"/>
</dbReference>
<dbReference type="PANTHER" id="PTHR43064:SF1">
    <property type="entry name" value="SLL1489 PROTEIN"/>
    <property type="match status" value="1"/>
</dbReference>
<keyword evidence="3" id="KW-1185">Reference proteome</keyword>
<dbReference type="GO" id="GO:0006189">
    <property type="term" value="P:'de novo' IMP biosynthetic process"/>
    <property type="evidence" value="ECO:0007669"/>
    <property type="project" value="InterPro"/>
</dbReference>
<evidence type="ECO:0000313" key="3">
    <source>
        <dbReference type="Proteomes" id="UP000316598"/>
    </source>
</evidence>
<sequence>MSNPAPDSIGPEQHSDGVSPYQVARVEGATVDLGRQARCGFGEVVYGEGKSAQLISRIAQAQLKNGQSVLVTRVDPSVAEEIDAAFANTKYHSLARTLRVAASPIDDTTDFSESDLHVAVVTAGSTDMNVALEAVETLRWMNVPVRLFEDIGVAGPQRLAAAAPQLCKASALVVVAGMEGALPSVVGGYVSAPIFAVPTSVGYGANLGGVTALLGMLTSCAAGVAVVNIDAGFKGGYMAGMVVRQLINASAAQTSP</sequence>
<dbReference type="Proteomes" id="UP000316598">
    <property type="component" value="Unassembled WGS sequence"/>
</dbReference>